<feature type="region of interest" description="Disordered" evidence="1">
    <location>
        <begin position="381"/>
        <end position="407"/>
    </location>
</feature>
<dbReference type="EMBL" id="CP141881">
    <property type="protein sequence ID" value="WRT64298.1"/>
    <property type="molecule type" value="Genomic_DNA"/>
</dbReference>
<feature type="compositionally biased region" description="Low complexity" evidence="1">
    <location>
        <begin position="167"/>
        <end position="187"/>
    </location>
</feature>
<reference evidence="2 3" key="1">
    <citation type="submission" date="2024-01" db="EMBL/GenBank/DDBJ databases">
        <title>Comparative genomics of Cryptococcus and Kwoniella reveals pathogenesis evolution and contrasting modes of karyotype evolution via chromosome fusion or intercentromeric recombination.</title>
        <authorList>
            <person name="Coelho M.A."/>
            <person name="David-Palma M."/>
            <person name="Shea T."/>
            <person name="Bowers K."/>
            <person name="McGinley-Smith S."/>
            <person name="Mohammad A.W."/>
            <person name="Gnirke A."/>
            <person name="Yurkov A.M."/>
            <person name="Nowrousian M."/>
            <person name="Sun S."/>
            <person name="Cuomo C.A."/>
            <person name="Heitman J."/>
        </authorList>
    </citation>
    <scope>NUCLEOTIDE SEQUENCE [LARGE SCALE GENOMIC DNA]</scope>
    <source>
        <strain evidence="2">CBS 11374</strain>
    </source>
</reference>
<evidence type="ECO:0000256" key="1">
    <source>
        <dbReference type="SAM" id="MobiDB-lite"/>
    </source>
</evidence>
<evidence type="ECO:0000313" key="3">
    <source>
        <dbReference type="Proteomes" id="UP001329825"/>
    </source>
</evidence>
<evidence type="ECO:0000313" key="2">
    <source>
        <dbReference type="EMBL" id="WRT64298.1"/>
    </source>
</evidence>
<name>A0ABZ1CRC0_9TREE</name>
<dbReference type="Proteomes" id="UP001329825">
    <property type="component" value="Chromosome 1"/>
</dbReference>
<proteinExistence type="predicted"/>
<sequence>MSFDNPGLRRRSPNPNSPLPQLEIPYSPALLSPYIHVNGDGRGLGLGYNDVFDRYHRPSPLVQAGHYPSPTIRLIPSSYNQPHSPIQATRHAPPTARSRSNDEIRAISDQTAASIAALRRHRTDPRNYSNGERAARGESYESTLFPRDSRDRPVPPLPLDIKRTKRGPPSISSSTSTGKETGESTLGPISPVTPYESRPHSVMSSLKSLRNPFVRRAGSAASSSPTMSTRSSSSLSSISTLAVPFYPSAFWRGESGLDNVSSRDVFGYGVAGLTWALLILGRDSDIVIYDATYSKKCYPRTTLPGCKSKWIRQERKILHDFSTAAFSVLGFHFVNIVIALLSSNHVNSTFGKGLTPLSYRLGIADVRANAVAVLSTLPQSKSDKSPLLRHPAMSHKTRPESPHPRPVCRASVSSWDTVWNGVLHEAGPRGRALREARERGLL</sequence>
<protein>
    <submittedName>
        <fullName evidence="2">Uncharacterized protein</fullName>
    </submittedName>
</protein>
<accession>A0ABZ1CRC0</accession>
<feature type="region of interest" description="Disordered" evidence="1">
    <location>
        <begin position="118"/>
        <end position="201"/>
    </location>
</feature>
<dbReference type="RefSeq" id="XP_062789038.1">
    <property type="nucleotide sequence ID" value="XM_062932987.1"/>
</dbReference>
<gene>
    <name evidence="2" type="ORF">IL334_001229</name>
</gene>
<organism evidence="2 3">
    <name type="scientific">Kwoniella shivajii</name>
    <dbReference type="NCBI Taxonomy" id="564305"/>
    <lineage>
        <taxon>Eukaryota</taxon>
        <taxon>Fungi</taxon>
        <taxon>Dikarya</taxon>
        <taxon>Basidiomycota</taxon>
        <taxon>Agaricomycotina</taxon>
        <taxon>Tremellomycetes</taxon>
        <taxon>Tremellales</taxon>
        <taxon>Cryptococcaceae</taxon>
        <taxon>Kwoniella</taxon>
    </lineage>
</organism>
<feature type="region of interest" description="Disordered" evidence="1">
    <location>
        <begin position="1"/>
        <end position="21"/>
    </location>
</feature>
<keyword evidence="3" id="KW-1185">Reference proteome</keyword>
<dbReference type="GeneID" id="87953360"/>
<feature type="region of interest" description="Disordered" evidence="1">
    <location>
        <begin position="82"/>
        <end position="102"/>
    </location>
</feature>